<dbReference type="Pfam" id="PF00106">
    <property type="entry name" value="adh_short"/>
    <property type="match status" value="1"/>
</dbReference>
<dbReference type="HOGENOM" id="CLU_010194_9_0_1"/>
<dbReference type="SUPFAM" id="SSF51735">
    <property type="entry name" value="NAD(P)-binding Rossmann-fold domains"/>
    <property type="match status" value="1"/>
</dbReference>
<sequence length="269" mass="28486">MAKSVFITGANTGIGFQIVRALYGSSKESYQILLGSRSLSNAHNAIEAVKSEFPSSPTSSLTPIQIDIEDDDSIAAAYNAISTQLDGKLDVLINNAGAQLEHGLAQGKIASERELWDKSWSINTTSTQVVTSKFVPLLLQSSDPRLLFITSGTSAFAGLDNAALAVNQSPAETGWPKTGFMGVPAYRSAKTGLNMLMREWYRILKGDGVKVFAISPGFLATGLGGDTEFLKKLGAADPSVAGPFIRSVVDGERDGDVGKVLAKDGIQAW</sequence>
<dbReference type="InterPro" id="IPR036291">
    <property type="entry name" value="NAD(P)-bd_dom_sf"/>
</dbReference>
<dbReference type="PRINTS" id="PR00081">
    <property type="entry name" value="GDHRDH"/>
</dbReference>
<dbReference type="InterPro" id="IPR002347">
    <property type="entry name" value="SDR_fam"/>
</dbReference>
<dbReference type="AlphaFoldDB" id="A0A093XRH9"/>
<dbReference type="eggNOG" id="KOG1208">
    <property type="taxonomic scope" value="Eukaryota"/>
</dbReference>
<evidence type="ECO:0000256" key="1">
    <source>
        <dbReference type="ARBA" id="ARBA00006484"/>
    </source>
</evidence>
<comment type="caution">
    <text evidence="2">The sequence shown here is derived from an EMBL/GenBank/DDBJ whole genome shotgun (WGS) entry which is preliminary data.</text>
</comment>
<gene>
    <name evidence="2" type="ORF">GQ26_0142400</name>
</gene>
<accession>A0A093XRH9</accession>
<dbReference type="GO" id="GO:0019748">
    <property type="term" value="P:secondary metabolic process"/>
    <property type="evidence" value="ECO:0007669"/>
    <property type="project" value="TreeGrafter"/>
</dbReference>
<organism evidence="2">
    <name type="scientific">Talaromyces marneffei PM1</name>
    <dbReference type="NCBI Taxonomy" id="1077442"/>
    <lineage>
        <taxon>Eukaryota</taxon>
        <taxon>Fungi</taxon>
        <taxon>Dikarya</taxon>
        <taxon>Ascomycota</taxon>
        <taxon>Pezizomycotina</taxon>
        <taxon>Eurotiomycetes</taxon>
        <taxon>Eurotiomycetidae</taxon>
        <taxon>Eurotiales</taxon>
        <taxon>Trichocomaceae</taxon>
        <taxon>Talaromyces</taxon>
        <taxon>Talaromyces sect. Talaromyces</taxon>
    </lineage>
</organism>
<protein>
    <submittedName>
        <fullName evidence="2">(+)-neomenthol dehydrogenase</fullName>
    </submittedName>
</protein>
<dbReference type="GO" id="GO:0016491">
    <property type="term" value="F:oxidoreductase activity"/>
    <property type="evidence" value="ECO:0007669"/>
    <property type="project" value="TreeGrafter"/>
</dbReference>
<dbReference type="GO" id="GO:0005737">
    <property type="term" value="C:cytoplasm"/>
    <property type="evidence" value="ECO:0007669"/>
    <property type="project" value="TreeGrafter"/>
</dbReference>
<proteinExistence type="inferred from homology"/>
<comment type="similarity">
    <text evidence="1">Belongs to the short-chain dehydrogenases/reductases (SDR) family.</text>
</comment>
<reference evidence="2" key="1">
    <citation type="journal article" date="2014" name="PLoS Genet.">
        <title>Signature Gene Expression Reveals Novel Clues to the Molecular Mechanisms of Dimorphic Transition in Penicillium marneffei.</title>
        <authorList>
            <person name="Yang E."/>
            <person name="Wang G."/>
            <person name="Cai J."/>
            <person name="Woo P.C."/>
            <person name="Lau S.K."/>
            <person name="Yuen K.-Y."/>
            <person name="Chow W.-N."/>
            <person name="Lin X."/>
        </authorList>
    </citation>
    <scope>NUCLEOTIDE SEQUENCE [LARGE SCALE GENOMIC DNA]</scope>
    <source>
        <strain evidence="2">PM1</strain>
    </source>
</reference>
<dbReference type="Gene3D" id="3.40.50.720">
    <property type="entry name" value="NAD(P)-binding Rossmann-like Domain"/>
    <property type="match status" value="1"/>
</dbReference>
<evidence type="ECO:0000313" key="2">
    <source>
        <dbReference type="EMBL" id="KFX47863.1"/>
    </source>
</evidence>
<dbReference type="PANTHER" id="PTHR43544">
    <property type="entry name" value="SHORT-CHAIN DEHYDROGENASE/REDUCTASE"/>
    <property type="match status" value="1"/>
</dbReference>
<name>A0A093XRH9_TALMA</name>
<dbReference type="InterPro" id="IPR051468">
    <property type="entry name" value="Fungal_SecMetab_SDRs"/>
</dbReference>
<dbReference type="PANTHER" id="PTHR43544:SF32">
    <property type="entry name" value="CHAIN DEHYDROGENASE, PUTATIVE (AFU_ORTHOLOGUE AFUA_5G01530)-RELATED"/>
    <property type="match status" value="1"/>
</dbReference>
<dbReference type="EMBL" id="JPOX01000014">
    <property type="protein sequence ID" value="KFX47863.1"/>
    <property type="molecule type" value="Genomic_DNA"/>
</dbReference>